<dbReference type="VEuPathDB" id="FungiDB:RhiirA1_478506"/>
<feature type="compositionally biased region" description="Basic residues" evidence="1">
    <location>
        <begin position="238"/>
        <end position="247"/>
    </location>
</feature>
<organism evidence="2 3">
    <name type="scientific">Rhizophagus irregularis</name>
    <dbReference type="NCBI Taxonomy" id="588596"/>
    <lineage>
        <taxon>Eukaryota</taxon>
        <taxon>Fungi</taxon>
        <taxon>Fungi incertae sedis</taxon>
        <taxon>Mucoromycota</taxon>
        <taxon>Glomeromycotina</taxon>
        <taxon>Glomeromycetes</taxon>
        <taxon>Glomerales</taxon>
        <taxon>Glomeraceae</taxon>
        <taxon>Rhizophagus</taxon>
    </lineage>
</organism>
<dbReference type="AlphaFoldDB" id="A0A2N1M4H0"/>
<dbReference type="Proteomes" id="UP000233469">
    <property type="component" value="Unassembled WGS sequence"/>
</dbReference>
<accession>A0A2N1M4H0</accession>
<dbReference type="VEuPathDB" id="FungiDB:RhiirFUN_009480"/>
<gene>
    <name evidence="2" type="ORF">RhiirC2_799830</name>
</gene>
<feature type="region of interest" description="Disordered" evidence="1">
    <location>
        <begin position="228"/>
        <end position="247"/>
    </location>
</feature>
<reference evidence="2 3" key="2">
    <citation type="submission" date="2017-10" db="EMBL/GenBank/DDBJ databases">
        <title>Extensive intraspecific genome diversity in a model arbuscular mycorrhizal fungus.</title>
        <authorList>
            <person name="Chen E.C.H."/>
            <person name="Morin E."/>
            <person name="Baudet D."/>
            <person name="Noel J."/>
            <person name="Ndikumana S."/>
            <person name="Charron P."/>
            <person name="St-Onge C."/>
            <person name="Giorgi J."/>
            <person name="Grigoriev I.V."/>
            <person name="Roux C."/>
            <person name="Martin F.M."/>
            <person name="Corradi N."/>
        </authorList>
    </citation>
    <scope>NUCLEOTIDE SEQUENCE [LARGE SCALE GENOMIC DNA]</scope>
    <source>
        <strain evidence="2 3">C2</strain>
    </source>
</reference>
<name>A0A2N1M4H0_9GLOM</name>
<protein>
    <submittedName>
        <fullName evidence="2">Uncharacterized protein</fullName>
    </submittedName>
</protein>
<evidence type="ECO:0000256" key="1">
    <source>
        <dbReference type="SAM" id="MobiDB-lite"/>
    </source>
</evidence>
<dbReference type="VEuPathDB" id="FungiDB:FUN_010288"/>
<evidence type="ECO:0000313" key="3">
    <source>
        <dbReference type="Proteomes" id="UP000233469"/>
    </source>
</evidence>
<evidence type="ECO:0000313" key="2">
    <source>
        <dbReference type="EMBL" id="PKK56523.1"/>
    </source>
</evidence>
<dbReference type="EMBL" id="LLXL01005496">
    <property type="protein sequence ID" value="PKK56523.1"/>
    <property type="molecule type" value="Genomic_DNA"/>
</dbReference>
<proteinExistence type="predicted"/>
<comment type="caution">
    <text evidence="2">The sequence shown here is derived from an EMBL/GenBank/DDBJ whole genome shotgun (WGS) entry which is preliminary data.</text>
</comment>
<reference evidence="2 3" key="1">
    <citation type="submission" date="2016-04" db="EMBL/GenBank/DDBJ databases">
        <title>Genome analyses suggest a sexual origin of heterokaryosis in a supposedly ancient asexual fungus.</title>
        <authorList>
            <person name="Ropars J."/>
            <person name="Sedzielewska K."/>
            <person name="Noel J."/>
            <person name="Charron P."/>
            <person name="Farinelli L."/>
            <person name="Marton T."/>
            <person name="Kruger M."/>
            <person name="Pelin A."/>
            <person name="Brachmann A."/>
            <person name="Corradi N."/>
        </authorList>
    </citation>
    <scope>NUCLEOTIDE SEQUENCE [LARGE SCALE GENOMIC DNA]</scope>
    <source>
        <strain evidence="2 3">C2</strain>
    </source>
</reference>
<sequence>MLIIIKSVDTLLFNTNDKKIKTIPGISKWFVWDWPISGETVGYVRARSLPNIGNWTEFSPASISTFCGNINRPNPEYTTPTRPKTPWLTSSLVKKVHRSEMQNSLQNEANQIRTDSEFPLRSGWALKENQKMGNKGGGKRISKKVIQYLQAYFHAGNLNPKDRYTAEKMHESLKELADTGELSVEEIPEIKTIRGWIGRYSASSKKEMSEKALEENVISEESTYYERANTENTNYKLNKTRKRQKIS</sequence>